<comment type="caution">
    <text evidence="2">The sequence shown here is derived from an EMBL/GenBank/DDBJ whole genome shotgun (WGS) entry which is preliminary data.</text>
</comment>
<dbReference type="AlphaFoldDB" id="A0A2M9D7T6"/>
<keyword evidence="1" id="KW-0472">Membrane</keyword>
<evidence type="ECO:0008006" key="4">
    <source>
        <dbReference type="Google" id="ProtNLM"/>
    </source>
</evidence>
<evidence type="ECO:0000313" key="2">
    <source>
        <dbReference type="EMBL" id="PJJ81775.1"/>
    </source>
</evidence>
<dbReference type="EMBL" id="PGFH01000001">
    <property type="protein sequence ID" value="PJJ81775.1"/>
    <property type="molecule type" value="Genomic_DNA"/>
</dbReference>
<dbReference type="Proteomes" id="UP000231742">
    <property type="component" value="Unassembled WGS sequence"/>
</dbReference>
<accession>A0A2M9D7T6</accession>
<name>A0A2M9D7T6_9MICO</name>
<sequence>MNIGVPRYLIVGMAALFSAYHIVLANYTIDIPNRPGPIYIAMALYGIATIVSLLPWGPVRMPVWMATFNFATVVAISLLVANELDFTREGGTGYATWYVAASGTLLTITSTRGRHTFAWLGIGFLVAHTFSLGPVGPAGLFSLGIVGSASWVAVSHVLSSGLAKASKDAQRFILAEQEATDWQAAQDAHVHERQFRLDQTSSMALEMLERIRETEGDLSDAERRECLNLEGAIRDEIRGRKLLNDAVRDQVMIARRRGATVTLLDEGGIDDLSDEDLDRVLNRLAQAIQSTSADKVIARTVPEGSDVAITVVGLHSAGDGESSALGQDSLEEDVVDIWLEIPRVDAVSV</sequence>
<evidence type="ECO:0000256" key="1">
    <source>
        <dbReference type="SAM" id="Phobius"/>
    </source>
</evidence>
<dbReference type="RefSeq" id="WP_189621835.1">
    <property type="nucleotide sequence ID" value="NZ_BMZU01000001.1"/>
</dbReference>
<keyword evidence="3" id="KW-1185">Reference proteome</keyword>
<reference evidence="2 3" key="1">
    <citation type="submission" date="2017-11" db="EMBL/GenBank/DDBJ databases">
        <title>Genomic Encyclopedia of Archaeal and Bacterial Type Strains, Phase II (KMG-II): From Individual Species to Whole Genera.</title>
        <authorList>
            <person name="Goeker M."/>
        </authorList>
    </citation>
    <scope>NUCLEOTIDE SEQUENCE [LARGE SCALE GENOMIC DNA]</scope>
    <source>
        <strain evidence="2 3">DSM 16400</strain>
    </source>
</reference>
<keyword evidence="1" id="KW-1133">Transmembrane helix</keyword>
<feature type="transmembrane region" description="Helical" evidence="1">
    <location>
        <begin position="117"/>
        <end position="135"/>
    </location>
</feature>
<evidence type="ECO:0000313" key="3">
    <source>
        <dbReference type="Proteomes" id="UP000231742"/>
    </source>
</evidence>
<feature type="transmembrane region" description="Helical" evidence="1">
    <location>
        <begin position="38"/>
        <end position="57"/>
    </location>
</feature>
<proteinExistence type="predicted"/>
<feature type="transmembrane region" description="Helical" evidence="1">
    <location>
        <begin position="63"/>
        <end position="81"/>
    </location>
</feature>
<organism evidence="2 3">
    <name type="scientific">Salinibacterium amurskyense</name>
    <dbReference type="NCBI Taxonomy" id="205941"/>
    <lineage>
        <taxon>Bacteria</taxon>
        <taxon>Bacillati</taxon>
        <taxon>Actinomycetota</taxon>
        <taxon>Actinomycetes</taxon>
        <taxon>Micrococcales</taxon>
        <taxon>Microbacteriaceae</taxon>
        <taxon>Salinibacterium</taxon>
    </lineage>
</organism>
<keyword evidence="1" id="KW-0812">Transmembrane</keyword>
<protein>
    <recommendedName>
        <fullName evidence="4">Signal transduction histidine kinase</fullName>
    </recommendedName>
</protein>
<gene>
    <name evidence="2" type="ORF">CLV85_0957</name>
</gene>
<feature type="transmembrane region" description="Helical" evidence="1">
    <location>
        <begin position="6"/>
        <end position="26"/>
    </location>
</feature>